<organism evidence="2">
    <name type="scientific">marine sediment metagenome</name>
    <dbReference type="NCBI Taxonomy" id="412755"/>
    <lineage>
        <taxon>unclassified sequences</taxon>
        <taxon>metagenomes</taxon>
        <taxon>ecological metagenomes</taxon>
    </lineage>
</organism>
<dbReference type="PANTHER" id="PTHR36443">
    <property type="entry name" value="BSR5223 PROTEIN"/>
    <property type="match status" value="1"/>
</dbReference>
<feature type="transmembrane region" description="Helical" evidence="1">
    <location>
        <begin position="6"/>
        <end position="25"/>
    </location>
</feature>
<accession>X0YIP8</accession>
<name>X0YIP8_9ZZZZ</name>
<evidence type="ECO:0008006" key="3">
    <source>
        <dbReference type="Google" id="ProtNLM"/>
    </source>
</evidence>
<feature type="non-terminal residue" evidence="2">
    <location>
        <position position="1"/>
    </location>
</feature>
<dbReference type="EMBL" id="BART01003369">
    <property type="protein sequence ID" value="GAG55820.1"/>
    <property type="molecule type" value="Genomic_DNA"/>
</dbReference>
<dbReference type="Pfam" id="PF11146">
    <property type="entry name" value="DUF2905"/>
    <property type="match status" value="1"/>
</dbReference>
<dbReference type="AlphaFoldDB" id="X0YIP8"/>
<evidence type="ECO:0000256" key="1">
    <source>
        <dbReference type="SAM" id="Phobius"/>
    </source>
</evidence>
<proteinExistence type="predicted"/>
<feature type="transmembrane region" description="Helical" evidence="1">
    <location>
        <begin position="46"/>
        <end position="72"/>
    </location>
</feature>
<dbReference type="InterPro" id="IPR021320">
    <property type="entry name" value="DUF2905"/>
</dbReference>
<keyword evidence="1" id="KW-0812">Transmembrane</keyword>
<comment type="caution">
    <text evidence="2">The sequence shown here is derived from an EMBL/GenBank/DDBJ whole genome shotgun (WGS) entry which is preliminary data.</text>
</comment>
<sequence length="74" mass="8222">SNLGKILIFIGIGIAILGGLILLFSKVPFMGKLPGDINIQKDNFTFYFPIVSSIILSIVLTIILNIVIRFFIRK</sequence>
<gene>
    <name evidence="2" type="ORF">S01H4_09367</name>
</gene>
<evidence type="ECO:0000313" key="2">
    <source>
        <dbReference type="EMBL" id="GAG55820.1"/>
    </source>
</evidence>
<keyword evidence="1" id="KW-1133">Transmembrane helix</keyword>
<keyword evidence="1" id="KW-0472">Membrane</keyword>
<dbReference type="PANTHER" id="PTHR36443:SF1">
    <property type="entry name" value="BSR5223 PROTEIN"/>
    <property type="match status" value="1"/>
</dbReference>
<protein>
    <recommendedName>
        <fullName evidence="3">DUF2905 domain-containing protein</fullName>
    </recommendedName>
</protein>
<reference evidence="2" key="1">
    <citation type="journal article" date="2014" name="Front. Microbiol.">
        <title>High frequency of phylogenetically diverse reductive dehalogenase-homologous genes in deep subseafloor sedimentary metagenomes.</title>
        <authorList>
            <person name="Kawai M."/>
            <person name="Futagami T."/>
            <person name="Toyoda A."/>
            <person name="Takaki Y."/>
            <person name="Nishi S."/>
            <person name="Hori S."/>
            <person name="Arai W."/>
            <person name="Tsubouchi T."/>
            <person name="Morono Y."/>
            <person name="Uchiyama I."/>
            <person name="Ito T."/>
            <person name="Fujiyama A."/>
            <person name="Inagaki F."/>
            <person name="Takami H."/>
        </authorList>
    </citation>
    <scope>NUCLEOTIDE SEQUENCE</scope>
    <source>
        <strain evidence="2">Expedition CK06-06</strain>
    </source>
</reference>